<dbReference type="InterPro" id="IPR044146">
    <property type="entry name" value="S1_Tex"/>
</dbReference>
<dbReference type="Pfam" id="PF22706">
    <property type="entry name" value="Tex_central_region"/>
    <property type="match status" value="1"/>
</dbReference>
<dbReference type="Pfam" id="PF17674">
    <property type="entry name" value="HHH_9"/>
    <property type="match status" value="1"/>
</dbReference>
<dbReference type="SMART" id="SM00316">
    <property type="entry name" value="S1"/>
    <property type="match status" value="1"/>
</dbReference>
<dbReference type="FunFam" id="3.30.420.140:FF:000001">
    <property type="entry name" value="RNA-binding transcriptional accessory protein"/>
    <property type="match status" value="1"/>
</dbReference>
<dbReference type="GO" id="GO:0005737">
    <property type="term" value="C:cytoplasm"/>
    <property type="evidence" value="ECO:0007669"/>
    <property type="project" value="UniProtKB-ARBA"/>
</dbReference>
<dbReference type="InterPro" id="IPR018974">
    <property type="entry name" value="Tex-like_N"/>
</dbReference>
<dbReference type="GO" id="GO:0006412">
    <property type="term" value="P:translation"/>
    <property type="evidence" value="ECO:0007669"/>
    <property type="project" value="TreeGrafter"/>
</dbReference>
<dbReference type="SUPFAM" id="SSF53098">
    <property type="entry name" value="Ribonuclease H-like"/>
    <property type="match status" value="1"/>
</dbReference>
<dbReference type="SMART" id="SM00732">
    <property type="entry name" value="YqgFc"/>
    <property type="match status" value="1"/>
</dbReference>
<reference evidence="2 3" key="1">
    <citation type="submission" date="2017-07" db="EMBL/GenBank/DDBJ databases">
        <title>Isolation and development of strain Bacillus megaterium SR7 for enhanced growth and metabolite production under supercritical carbon dioxide.</title>
        <authorList>
            <person name="Freedman A.J.E."/>
            <person name="Peet K.C."/>
            <person name="Boock J.T."/>
            <person name="Penn K."/>
            <person name="Prather K.L.J."/>
            <person name="Thompson J.R."/>
        </authorList>
    </citation>
    <scope>NUCLEOTIDE SEQUENCE [LARGE SCALE GENOMIC DNA]</scope>
    <source>
        <strain evidence="2 3">SR7</strain>
    </source>
</reference>
<dbReference type="InterPro" id="IPR012340">
    <property type="entry name" value="NA-bd_OB-fold"/>
</dbReference>
<gene>
    <name evidence="2" type="ORF">CIB87_26085</name>
</gene>
<feature type="domain" description="S1 motif" evidence="1">
    <location>
        <begin position="651"/>
        <end position="720"/>
    </location>
</feature>
<dbReference type="GO" id="GO:0006139">
    <property type="term" value="P:nucleobase-containing compound metabolic process"/>
    <property type="evidence" value="ECO:0007669"/>
    <property type="project" value="InterPro"/>
</dbReference>
<dbReference type="PANTHER" id="PTHR10724">
    <property type="entry name" value="30S RIBOSOMAL PROTEIN S1"/>
    <property type="match status" value="1"/>
</dbReference>
<dbReference type="Gene3D" id="1.10.150.310">
    <property type="entry name" value="Tex RuvX-like domain-like"/>
    <property type="match status" value="1"/>
</dbReference>
<evidence type="ECO:0000313" key="3">
    <source>
        <dbReference type="Proteomes" id="UP000253834"/>
    </source>
</evidence>
<dbReference type="Pfam" id="PF09371">
    <property type="entry name" value="Tex_N"/>
    <property type="match status" value="1"/>
</dbReference>
<name>A0AA86I5H1_PRIMG</name>
<dbReference type="Gene3D" id="1.10.10.650">
    <property type="entry name" value="RuvA domain 2-like"/>
    <property type="match status" value="1"/>
</dbReference>
<dbReference type="InterPro" id="IPR050437">
    <property type="entry name" value="Ribos_protein_bS1-like"/>
</dbReference>
<dbReference type="InterPro" id="IPR032639">
    <property type="entry name" value="Tex_YqgF"/>
</dbReference>
<dbReference type="Pfam" id="PF00575">
    <property type="entry name" value="S1"/>
    <property type="match status" value="1"/>
</dbReference>
<dbReference type="Proteomes" id="UP000253834">
    <property type="component" value="Chromosome"/>
</dbReference>
<dbReference type="FunFam" id="1.10.150.310:FF:000001">
    <property type="entry name" value="RNA-binding transcriptional accessory protein"/>
    <property type="match status" value="1"/>
</dbReference>
<dbReference type="InterPro" id="IPR037027">
    <property type="entry name" value="YqgF/RNaseH-like_dom_sf"/>
</dbReference>
<dbReference type="InterPro" id="IPR055179">
    <property type="entry name" value="Tex-like_central_region"/>
</dbReference>
<dbReference type="InterPro" id="IPR041692">
    <property type="entry name" value="HHH_9"/>
</dbReference>
<evidence type="ECO:0000313" key="2">
    <source>
        <dbReference type="EMBL" id="AXI32312.1"/>
    </source>
</evidence>
<protein>
    <submittedName>
        <fullName evidence="2">RNA-binding transcriptional accessory protein</fullName>
    </submittedName>
</protein>
<dbReference type="GO" id="GO:0003729">
    <property type="term" value="F:mRNA binding"/>
    <property type="evidence" value="ECO:0007669"/>
    <property type="project" value="UniProtKB-ARBA"/>
</dbReference>
<dbReference type="Pfam" id="PF16921">
    <property type="entry name" value="Tex_YqgF"/>
    <property type="match status" value="1"/>
</dbReference>
<sequence>MSVATKLDNQIVQRVSKEVEISQKQVQNVIALVEDGNTVPFIARYRKEQTGALDEVQIRNILDSWNYLMNLEERKEEVRRLIEEQGKLTEELAAQINQAKKLQQVEDLYRPFKQKRRTKATVAKEKGLEPLAQWLLSFPRSEVKNEAQTYINEEAGVQSSDEAIQGALDIVAEQISDEASYRQWIRATTVKDGIIVTSVKDREKDEKNIYEMYYEYTEAVKRIVPHRILAMNRGEKDGILKVSIDAPTDRILSYLHKEVIKKRDSPAEGYIISAIEDAYKRLIEPSIEREIRKELSEKAEERAIHIFSENLRKLLLQPPLKGKVVLGVDPAFRTGCKLAVVDETGKVLNIDVIYPHPPVRKAAEAQTKLKKMFADYPIEVVAIGNGTASRETEQFVADVLKEIENPVYYLIVNEAGASVYSASDVAREEFPDFQVEERSAVSIARRLQDPLAELVKIDPKSVGVGQYQHDVSQKQLNDSLTFIVETVVNQVGVNANTASASLLQYVAGLNKTVAQNIVKYRDENGKFSNRKQLKKIPRLGAKTYEQCIGFLRIIEGEEPLDRTGIHPETYGDVKKLLKKAEVKETELGTEKVKEALKHISLPEISEELSIGELTLKDIIEALVRPERDPRDELPKPLLRQDILKLEDLAKGIQLEGTVRNVVDFGAFIDIGVKQDGLVHISKLTNRYVKHPLDVVSVGDLVNVWVEDVDMKKGRVALTMIPPHQ</sequence>
<dbReference type="InterPro" id="IPR003029">
    <property type="entry name" value="S1_domain"/>
</dbReference>
<dbReference type="InterPro" id="IPR012337">
    <property type="entry name" value="RNaseH-like_sf"/>
</dbReference>
<organism evidence="2 3">
    <name type="scientific">Priestia megaterium</name>
    <name type="common">Bacillus megaterium</name>
    <dbReference type="NCBI Taxonomy" id="1404"/>
    <lineage>
        <taxon>Bacteria</taxon>
        <taxon>Bacillati</taxon>
        <taxon>Bacillota</taxon>
        <taxon>Bacilli</taxon>
        <taxon>Bacillales</taxon>
        <taxon>Bacillaceae</taxon>
        <taxon>Priestia</taxon>
    </lineage>
</organism>
<dbReference type="Gene3D" id="3.30.420.140">
    <property type="entry name" value="YqgF/RNase H-like domain"/>
    <property type="match status" value="1"/>
</dbReference>
<dbReference type="AlphaFoldDB" id="A0AA86I5H1"/>
<dbReference type="InterPro" id="IPR006641">
    <property type="entry name" value="YqgF/RNaseH-like_dom"/>
</dbReference>
<dbReference type="EMBL" id="CP022674">
    <property type="protein sequence ID" value="AXI32312.1"/>
    <property type="molecule type" value="Genomic_DNA"/>
</dbReference>
<proteinExistence type="predicted"/>
<dbReference type="CDD" id="cd05685">
    <property type="entry name" value="S1_Tex"/>
    <property type="match status" value="1"/>
</dbReference>
<dbReference type="Pfam" id="PF12836">
    <property type="entry name" value="HHH_3"/>
    <property type="match status" value="1"/>
</dbReference>
<dbReference type="SUPFAM" id="SSF47781">
    <property type="entry name" value="RuvA domain 2-like"/>
    <property type="match status" value="2"/>
</dbReference>
<dbReference type="InterPro" id="IPR023323">
    <property type="entry name" value="Tex-like_dom_sf"/>
</dbReference>
<dbReference type="PROSITE" id="PS50126">
    <property type="entry name" value="S1"/>
    <property type="match status" value="1"/>
</dbReference>
<dbReference type="GO" id="GO:0003735">
    <property type="term" value="F:structural constituent of ribosome"/>
    <property type="evidence" value="ECO:0007669"/>
    <property type="project" value="TreeGrafter"/>
</dbReference>
<dbReference type="SUPFAM" id="SSF50249">
    <property type="entry name" value="Nucleic acid-binding proteins"/>
    <property type="match status" value="1"/>
</dbReference>
<dbReference type="PANTHER" id="PTHR10724:SF10">
    <property type="entry name" value="S1 RNA-BINDING DOMAIN-CONTAINING PROTEIN 1"/>
    <property type="match status" value="1"/>
</dbReference>
<dbReference type="RefSeq" id="WP_114897133.1">
    <property type="nucleotide sequence ID" value="NZ_CP022674.1"/>
</dbReference>
<evidence type="ECO:0000259" key="1">
    <source>
        <dbReference type="PROSITE" id="PS50126"/>
    </source>
</evidence>
<dbReference type="InterPro" id="IPR023319">
    <property type="entry name" value="Tex-like_HTH_dom_sf"/>
</dbReference>
<dbReference type="InterPro" id="IPR010994">
    <property type="entry name" value="RuvA_2-like"/>
</dbReference>
<dbReference type="Gene3D" id="2.40.50.140">
    <property type="entry name" value="Nucleic acid-binding proteins"/>
    <property type="match status" value="1"/>
</dbReference>
<dbReference type="Gene3D" id="1.10.3500.10">
    <property type="entry name" value="Tex N-terminal region-like"/>
    <property type="match status" value="1"/>
</dbReference>
<accession>A0AA86I5H1</accession>
<dbReference type="SUPFAM" id="SSF158832">
    <property type="entry name" value="Tex N-terminal region-like"/>
    <property type="match status" value="1"/>
</dbReference>
<dbReference type="FunFam" id="1.10.10.650:FF:000001">
    <property type="entry name" value="S1 RNA-binding domain 1"/>
    <property type="match status" value="1"/>
</dbReference>
<dbReference type="FunFam" id="2.40.50.140:FF:000051">
    <property type="entry name" value="RNA-binding transcriptional accessory protein"/>
    <property type="match status" value="1"/>
</dbReference>